<protein>
    <submittedName>
        <fullName evidence="1">Uncharacterized protein</fullName>
    </submittedName>
</protein>
<organism evidence="1 2">
    <name type="scientific">Flagellimonas nanhaiensis</name>
    <dbReference type="NCBI Taxonomy" id="2292706"/>
    <lineage>
        <taxon>Bacteria</taxon>
        <taxon>Pseudomonadati</taxon>
        <taxon>Bacteroidota</taxon>
        <taxon>Flavobacteriia</taxon>
        <taxon>Flavobacteriales</taxon>
        <taxon>Flavobacteriaceae</taxon>
        <taxon>Flagellimonas</taxon>
    </lineage>
</organism>
<dbReference type="RefSeq" id="WP_116185738.1">
    <property type="nucleotide sequence ID" value="NZ_QTJX01000006.1"/>
</dbReference>
<dbReference type="AlphaFoldDB" id="A0A371JLL5"/>
<evidence type="ECO:0000313" key="2">
    <source>
        <dbReference type="Proteomes" id="UP000261828"/>
    </source>
</evidence>
<keyword evidence="2" id="KW-1185">Reference proteome</keyword>
<proteinExistence type="predicted"/>
<dbReference type="Proteomes" id="UP000261828">
    <property type="component" value="Unassembled WGS sequence"/>
</dbReference>
<accession>A0A371JLL5</accession>
<reference evidence="1 2" key="1">
    <citation type="submission" date="2018-08" db="EMBL/GenBank/DDBJ databases">
        <title>Muricauda nanhaiensis sp. nov., isolated from seawater of the South China Sea.</title>
        <authorList>
            <person name="Dang Y."/>
        </authorList>
    </citation>
    <scope>NUCLEOTIDE SEQUENCE [LARGE SCALE GENOMIC DNA]</scope>
    <source>
        <strain evidence="1 2">SM1704</strain>
    </source>
</reference>
<gene>
    <name evidence="1" type="ORF">DX873_17240</name>
</gene>
<comment type="caution">
    <text evidence="1">The sequence shown here is derived from an EMBL/GenBank/DDBJ whole genome shotgun (WGS) entry which is preliminary data.</text>
</comment>
<name>A0A371JLL5_9FLAO</name>
<dbReference type="EMBL" id="QTJX01000006">
    <property type="protein sequence ID" value="RDY57893.1"/>
    <property type="molecule type" value="Genomic_DNA"/>
</dbReference>
<evidence type="ECO:0000313" key="1">
    <source>
        <dbReference type="EMBL" id="RDY57893.1"/>
    </source>
</evidence>
<sequence length="165" mass="19214">MIRAILFLSFFTCIIYNSFCQAKSIDFLIGEWTIETRFKMGEKSIVKLAYLKASEIMDGKGILIEEKHERITEKETYFYNMTVLVSDKPNSWKGISNNSLGNRKFLKGHFVDNKLILLIEGELFDKKYSKNRMEIEKLDLGGFESKLFGCENGNKCELIYSFRTK</sequence>